<dbReference type="GO" id="GO:0016491">
    <property type="term" value="F:oxidoreductase activity"/>
    <property type="evidence" value="ECO:0007669"/>
    <property type="project" value="InterPro"/>
</dbReference>
<protein>
    <submittedName>
        <fullName evidence="5">Thiol-disulfide isomerase or thioredoxin</fullName>
    </submittedName>
</protein>
<dbReference type="PROSITE" id="PS00194">
    <property type="entry name" value="THIOREDOXIN_1"/>
    <property type="match status" value="1"/>
</dbReference>
<dbReference type="CDD" id="cd02966">
    <property type="entry name" value="TlpA_like_family"/>
    <property type="match status" value="1"/>
</dbReference>
<feature type="chain" id="PRO_5038814446" evidence="3">
    <location>
        <begin position="24"/>
        <end position="192"/>
    </location>
</feature>
<dbReference type="Proteomes" id="UP000199152">
    <property type="component" value="Unassembled WGS sequence"/>
</dbReference>
<dbReference type="OrthoDB" id="9796554at2"/>
<evidence type="ECO:0000313" key="6">
    <source>
        <dbReference type="Proteomes" id="UP000199152"/>
    </source>
</evidence>
<keyword evidence="6" id="KW-1185">Reference proteome</keyword>
<proteinExistence type="predicted"/>
<dbReference type="AlphaFoldDB" id="A0A1I4D8C3"/>
<evidence type="ECO:0000256" key="3">
    <source>
        <dbReference type="SAM" id="SignalP"/>
    </source>
</evidence>
<keyword evidence="2" id="KW-0201">Cytochrome c-type biogenesis</keyword>
<reference evidence="5 6" key="1">
    <citation type="submission" date="2016-10" db="EMBL/GenBank/DDBJ databases">
        <authorList>
            <person name="de Groot N.N."/>
        </authorList>
    </citation>
    <scope>NUCLEOTIDE SEQUENCE [LARGE SCALE GENOMIC DNA]</scope>
    <source>
        <strain evidence="5 6">DSM 45317</strain>
    </source>
</reference>
<dbReference type="SUPFAM" id="SSF52833">
    <property type="entry name" value="Thioredoxin-like"/>
    <property type="match status" value="1"/>
</dbReference>
<dbReference type="PROSITE" id="PS51257">
    <property type="entry name" value="PROKAR_LIPOPROTEIN"/>
    <property type="match status" value="1"/>
</dbReference>
<dbReference type="InterPro" id="IPR013766">
    <property type="entry name" value="Thioredoxin_domain"/>
</dbReference>
<dbReference type="PROSITE" id="PS51352">
    <property type="entry name" value="THIOREDOXIN_2"/>
    <property type="match status" value="1"/>
</dbReference>
<organism evidence="5 6">
    <name type="scientific">Geodermatophilus ruber</name>
    <dbReference type="NCBI Taxonomy" id="504800"/>
    <lineage>
        <taxon>Bacteria</taxon>
        <taxon>Bacillati</taxon>
        <taxon>Actinomycetota</taxon>
        <taxon>Actinomycetes</taxon>
        <taxon>Geodermatophilales</taxon>
        <taxon>Geodermatophilaceae</taxon>
        <taxon>Geodermatophilus</taxon>
    </lineage>
</organism>
<evidence type="ECO:0000256" key="1">
    <source>
        <dbReference type="ARBA" id="ARBA00004196"/>
    </source>
</evidence>
<dbReference type="InterPro" id="IPR050553">
    <property type="entry name" value="Thioredoxin_ResA/DsbE_sf"/>
</dbReference>
<dbReference type="InterPro" id="IPR017937">
    <property type="entry name" value="Thioredoxin_CS"/>
</dbReference>
<name>A0A1I4D8C3_9ACTN</name>
<evidence type="ECO:0000259" key="4">
    <source>
        <dbReference type="PROSITE" id="PS51352"/>
    </source>
</evidence>
<keyword evidence="5" id="KW-0413">Isomerase</keyword>
<dbReference type="PANTHER" id="PTHR42852:SF13">
    <property type="entry name" value="PROTEIN DIPZ"/>
    <property type="match status" value="1"/>
</dbReference>
<dbReference type="GO" id="GO:0017004">
    <property type="term" value="P:cytochrome complex assembly"/>
    <property type="evidence" value="ECO:0007669"/>
    <property type="project" value="UniProtKB-KW"/>
</dbReference>
<feature type="domain" description="Thioredoxin" evidence="4">
    <location>
        <begin position="51"/>
        <end position="189"/>
    </location>
</feature>
<sequence>MSARGRAAAGGLLLGLALTGCSAGGTDEQPTPTPTVENTTAACPEQPEERASGGEVLAAVTVDCLGGGQLDLGRAPGVPTVVNLWASWCAPCREELPVIQQLADAAGDRLRVVGLVSQDTASNGTAFAAEAGITMPTGVDAEGDLATEQGLRGLPYTYFLRADGSIAHLQLRPVTSLEELEGLVAEHLGVAL</sequence>
<feature type="signal peptide" evidence="3">
    <location>
        <begin position="1"/>
        <end position="23"/>
    </location>
</feature>
<evidence type="ECO:0000256" key="2">
    <source>
        <dbReference type="ARBA" id="ARBA00022748"/>
    </source>
</evidence>
<dbReference type="InterPro" id="IPR013740">
    <property type="entry name" value="Redoxin"/>
</dbReference>
<dbReference type="EMBL" id="FOSW01000004">
    <property type="protein sequence ID" value="SFK89848.1"/>
    <property type="molecule type" value="Genomic_DNA"/>
</dbReference>
<dbReference type="GO" id="GO:0030313">
    <property type="term" value="C:cell envelope"/>
    <property type="evidence" value="ECO:0007669"/>
    <property type="project" value="UniProtKB-SubCell"/>
</dbReference>
<dbReference type="Gene3D" id="3.40.30.10">
    <property type="entry name" value="Glutaredoxin"/>
    <property type="match status" value="1"/>
</dbReference>
<dbReference type="InterPro" id="IPR036249">
    <property type="entry name" value="Thioredoxin-like_sf"/>
</dbReference>
<dbReference type="PANTHER" id="PTHR42852">
    <property type="entry name" value="THIOL:DISULFIDE INTERCHANGE PROTEIN DSBE"/>
    <property type="match status" value="1"/>
</dbReference>
<accession>A0A1I4D8C3</accession>
<keyword evidence="3" id="KW-0732">Signal</keyword>
<dbReference type="RefSeq" id="WP_091323252.1">
    <property type="nucleotide sequence ID" value="NZ_FOSW01000004.1"/>
</dbReference>
<dbReference type="Pfam" id="PF08534">
    <property type="entry name" value="Redoxin"/>
    <property type="match status" value="1"/>
</dbReference>
<gene>
    <name evidence="5" type="ORF">SAMN04488085_104259</name>
</gene>
<dbReference type="STRING" id="504800.SAMN04488085_104259"/>
<dbReference type="InParanoid" id="A0A1I4D8C3"/>
<evidence type="ECO:0000313" key="5">
    <source>
        <dbReference type="EMBL" id="SFK89848.1"/>
    </source>
</evidence>
<dbReference type="GO" id="GO:0016853">
    <property type="term" value="F:isomerase activity"/>
    <property type="evidence" value="ECO:0007669"/>
    <property type="project" value="UniProtKB-KW"/>
</dbReference>
<comment type="subcellular location">
    <subcellularLocation>
        <location evidence="1">Cell envelope</location>
    </subcellularLocation>
</comment>